<organism evidence="3 4">
    <name type="scientific">Arthrobacter cupressi</name>
    <dbReference type="NCBI Taxonomy" id="1045773"/>
    <lineage>
        <taxon>Bacteria</taxon>
        <taxon>Bacillati</taxon>
        <taxon>Actinomycetota</taxon>
        <taxon>Actinomycetes</taxon>
        <taxon>Micrococcales</taxon>
        <taxon>Micrococcaceae</taxon>
        <taxon>Arthrobacter</taxon>
    </lineage>
</organism>
<evidence type="ECO:0000256" key="1">
    <source>
        <dbReference type="SAM" id="MobiDB-lite"/>
    </source>
</evidence>
<dbReference type="STRING" id="1045773.SAMN05216555_114103"/>
<accession>A0A1G8VP45</accession>
<proteinExistence type="predicted"/>
<dbReference type="RefSeq" id="WP_074590583.1">
    <property type="nucleotide sequence ID" value="NZ_FNEI01000014.1"/>
</dbReference>
<keyword evidence="2" id="KW-0472">Membrane</keyword>
<feature type="region of interest" description="Disordered" evidence="1">
    <location>
        <begin position="68"/>
        <end position="108"/>
    </location>
</feature>
<gene>
    <name evidence="3" type="ORF">SAMN05216555_114103</name>
</gene>
<dbReference type="Proteomes" id="UP000182130">
    <property type="component" value="Unassembled WGS sequence"/>
</dbReference>
<feature type="compositionally biased region" description="Basic and acidic residues" evidence="1">
    <location>
        <begin position="68"/>
        <end position="89"/>
    </location>
</feature>
<protein>
    <submittedName>
        <fullName evidence="3">Uncharacterized protein</fullName>
    </submittedName>
</protein>
<reference evidence="4" key="1">
    <citation type="submission" date="2016-10" db="EMBL/GenBank/DDBJ databases">
        <authorList>
            <person name="Varghese N."/>
            <person name="Submissions S."/>
        </authorList>
    </citation>
    <scope>NUCLEOTIDE SEQUENCE [LARGE SCALE GENOMIC DNA]</scope>
    <source>
        <strain evidence="4">CGMCC 1.10783</strain>
    </source>
</reference>
<keyword evidence="2" id="KW-1133">Transmembrane helix</keyword>
<dbReference type="OrthoDB" id="4948727at2"/>
<dbReference type="AlphaFoldDB" id="A0A1G8VP45"/>
<dbReference type="EMBL" id="FNEI01000014">
    <property type="protein sequence ID" value="SDJ67831.1"/>
    <property type="molecule type" value="Genomic_DNA"/>
</dbReference>
<sequence>MKKKWTILLVLSGLAFAACVVILPRPLVAVAGGEADAGTTVMFVLGLVLLADSLGLLAVGLRLRSRDLNTPRSYDNRDATGLDSDRKPNPYDVPTALNQSQMGHHGGQ</sequence>
<evidence type="ECO:0000313" key="4">
    <source>
        <dbReference type="Proteomes" id="UP000182130"/>
    </source>
</evidence>
<keyword evidence="4" id="KW-1185">Reference proteome</keyword>
<keyword evidence="2" id="KW-0812">Transmembrane</keyword>
<feature type="transmembrane region" description="Helical" evidence="2">
    <location>
        <begin position="41"/>
        <end position="63"/>
    </location>
</feature>
<evidence type="ECO:0000313" key="3">
    <source>
        <dbReference type="EMBL" id="SDJ67831.1"/>
    </source>
</evidence>
<dbReference type="PROSITE" id="PS51257">
    <property type="entry name" value="PROKAR_LIPOPROTEIN"/>
    <property type="match status" value="1"/>
</dbReference>
<evidence type="ECO:0000256" key="2">
    <source>
        <dbReference type="SAM" id="Phobius"/>
    </source>
</evidence>
<name>A0A1G8VP45_9MICC</name>